<feature type="non-terminal residue" evidence="4">
    <location>
        <position position="1"/>
    </location>
</feature>
<reference evidence="4" key="1">
    <citation type="submission" date="2022-07" db="EMBL/GenBank/DDBJ databases">
        <title>Phylogenomic reconstructions and comparative analyses of Kickxellomycotina fungi.</title>
        <authorList>
            <person name="Reynolds N.K."/>
            <person name="Stajich J.E."/>
            <person name="Barry K."/>
            <person name="Grigoriev I.V."/>
            <person name="Crous P."/>
            <person name="Smith M.E."/>
        </authorList>
    </citation>
    <scope>NUCLEOTIDE SEQUENCE</scope>
    <source>
        <strain evidence="4">RSA 861</strain>
    </source>
</reference>
<dbReference type="SUPFAM" id="SSF50044">
    <property type="entry name" value="SH3-domain"/>
    <property type="match status" value="1"/>
</dbReference>
<sequence>SVLQTLPPSASPGAAQNFEVISSAEPTVANKAPVAVHDEKAPVTTEDEEDEVVEIMGTYEALLSYDPQMSDELAIVVGDHLALLQKYDDGWALGINLSRDRAKGVFPLPCIE</sequence>
<dbReference type="SMART" id="SM00326">
    <property type="entry name" value="SH3"/>
    <property type="match status" value="1"/>
</dbReference>
<name>A0A9W7ZQ43_9FUNG</name>
<organism evidence="4 5">
    <name type="scientific">Tieghemiomyces parasiticus</name>
    <dbReference type="NCBI Taxonomy" id="78921"/>
    <lineage>
        <taxon>Eukaryota</taxon>
        <taxon>Fungi</taxon>
        <taxon>Fungi incertae sedis</taxon>
        <taxon>Zoopagomycota</taxon>
        <taxon>Kickxellomycotina</taxon>
        <taxon>Dimargaritomycetes</taxon>
        <taxon>Dimargaritales</taxon>
        <taxon>Dimargaritaceae</taxon>
        <taxon>Tieghemiomyces</taxon>
    </lineage>
</organism>
<keyword evidence="5" id="KW-1185">Reference proteome</keyword>
<protein>
    <recommendedName>
        <fullName evidence="3">SH3 domain-containing protein</fullName>
    </recommendedName>
</protein>
<evidence type="ECO:0000259" key="3">
    <source>
        <dbReference type="PROSITE" id="PS50002"/>
    </source>
</evidence>
<evidence type="ECO:0000256" key="2">
    <source>
        <dbReference type="PROSITE-ProRule" id="PRU00192"/>
    </source>
</evidence>
<dbReference type="InterPro" id="IPR001452">
    <property type="entry name" value="SH3_domain"/>
</dbReference>
<dbReference type="Proteomes" id="UP001150569">
    <property type="component" value="Unassembled WGS sequence"/>
</dbReference>
<gene>
    <name evidence="4" type="ORF">IWQ60_011624</name>
</gene>
<evidence type="ECO:0000313" key="5">
    <source>
        <dbReference type="Proteomes" id="UP001150569"/>
    </source>
</evidence>
<accession>A0A9W7ZQ43</accession>
<dbReference type="InterPro" id="IPR036028">
    <property type="entry name" value="SH3-like_dom_sf"/>
</dbReference>
<dbReference type="OrthoDB" id="5340910at2759"/>
<dbReference type="AlphaFoldDB" id="A0A9W7ZQ43"/>
<proteinExistence type="predicted"/>
<evidence type="ECO:0000313" key="4">
    <source>
        <dbReference type="EMBL" id="KAJ1908605.1"/>
    </source>
</evidence>
<dbReference type="EMBL" id="JANBPT010001366">
    <property type="protein sequence ID" value="KAJ1908605.1"/>
    <property type="molecule type" value="Genomic_DNA"/>
</dbReference>
<dbReference type="PROSITE" id="PS50002">
    <property type="entry name" value="SH3"/>
    <property type="match status" value="1"/>
</dbReference>
<dbReference type="Gene3D" id="2.30.30.40">
    <property type="entry name" value="SH3 Domains"/>
    <property type="match status" value="1"/>
</dbReference>
<feature type="domain" description="SH3" evidence="3">
    <location>
        <begin position="54"/>
        <end position="112"/>
    </location>
</feature>
<comment type="caution">
    <text evidence="4">The sequence shown here is derived from an EMBL/GenBank/DDBJ whole genome shotgun (WGS) entry which is preliminary data.</text>
</comment>
<dbReference type="Pfam" id="PF14604">
    <property type="entry name" value="SH3_9"/>
    <property type="match status" value="1"/>
</dbReference>
<evidence type="ECO:0000256" key="1">
    <source>
        <dbReference type="ARBA" id="ARBA00022443"/>
    </source>
</evidence>
<keyword evidence="1 2" id="KW-0728">SH3 domain</keyword>